<dbReference type="Proteomes" id="UP000294546">
    <property type="component" value="Unassembled WGS sequence"/>
</dbReference>
<dbReference type="GO" id="GO:1990230">
    <property type="term" value="C:iron-sulfur cluster transfer complex"/>
    <property type="evidence" value="ECO:0007669"/>
    <property type="project" value="TreeGrafter"/>
</dbReference>
<dbReference type="SUPFAM" id="SSF47144">
    <property type="entry name" value="HSC20 (HSCB), C-terminal oligomerisation domain"/>
    <property type="match status" value="1"/>
</dbReference>
<gene>
    <name evidence="4" type="primary">hscB</name>
    <name evidence="7" type="ORF">CLV83_2523</name>
</gene>
<dbReference type="InterPro" id="IPR036386">
    <property type="entry name" value="HscB_C_sf"/>
</dbReference>
<dbReference type="InterPro" id="IPR009073">
    <property type="entry name" value="HscB_oligo_C"/>
</dbReference>
<evidence type="ECO:0000259" key="6">
    <source>
        <dbReference type="PROSITE" id="PS50076"/>
    </source>
</evidence>
<organism evidence="7 8">
    <name type="scientific">Marinobacterium mangrovicola</name>
    <dbReference type="NCBI Taxonomy" id="1476959"/>
    <lineage>
        <taxon>Bacteria</taxon>
        <taxon>Pseudomonadati</taxon>
        <taxon>Pseudomonadota</taxon>
        <taxon>Gammaproteobacteria</taxon>
        <taxon>Oceanospirillales</taxon>
        <taxon>Oceanospirillaceae</taxon>
        <taxon>Marinobacterium</taxon>
    </lineage>
</organism>
<dbReference type="InterPro" id="IPR001623">
    <property type="entry name" value="DnaJ_domain"/>
</dbReference>
<feature type="coiled-coil region" evidence="5">
    <location>
        <begin position="112"/>
        <end position="139"/>
    </location>
</feature>
<dbReference type="GO" id="GO:0051087">
    <property type="term" value="F:protein-folding chaperone binding"/>
    <property type="evidence" value="ECO:0007669"/>
    <property type="project" value="InterPro"/>
</dbReference>
<dbReference type="PANTHER" id="PTHR14021:SF15">
    <property type="entry name" value="IRON-SULFUR CLUSTER CO-CHAPERONE PROTEIN HSCB"/>
    <property type="match status" value="1"/>
</dbReference>
<dbReference type="GO" id="GO:0001671">
    <property type="term" value="F:ATPase activator activity"/>
    <property type="evidence" value="ECO:0007669"/>
    <property type="project" value="InterPro"/>
</dbReference>
<comment type="caution">
    <text evidence="7">The sequence shown here is derived from an EMBL/GenBank/DDBJ whole genome shotgun (WGS) entry which is preliminary data.</text>
</comment>
<dbReference type="SMART" id="SM00271">
    <property type="entry name" value="DnaJ"/>
    <property type="match status" value="1"/>
</dbReference>
<evidence type="ECO:0000256" key="3">
    <source>
        <dbReference type="ARBA" id="ARBA00025596"/>
    </source>
</evidence>
<dbReference type="Gene3D" id="1.10.287.110">
    <property type="entry name" value="DnaJ domain"/>
    <property type="match status" value="1"/>
</dbReference>
<dbReference type="GO" id="GO:0044571">
    <property type="term" value="P:[2Fe-2S] cluster assembly"/>
    <property type="evidence" value="ECO:0007669"/>
    <property type="project" value="InterPro"/>
</dbReference>
<dbReference type="InterPro" id="IPR036869">
    <property type="entry name" value="J_dom_sf"/>
</dbReference>
<evidence type="ECO:0000256" key="1">
    <source>
        <dbReference type="ARBA" id="ARBA00010476"/>
    </source>
</evidence>
<proteinExistence type="inferred from homology"/>
<keyword evidence="2 4" id="KW-0143">Chaperone</keyword>
<dbReference type="NCBIfam" id="TIGR00714">
    <property type="entry name" value="hscB"/>
    <property type="match status" value="1"/>
</dbReference>
<dbReference type="InterPro" id="IPR004640">
    <property type="entry name" value="HscB"/>
</dbReference>
<dbReference type="GO" id="GO:0051259">
    <property type="term" value="P:protein complex oligomerization"/>
    <property type="evidence" value="ECO:0007669"/>
    <property type="project" value="InterPro"/>
</dbReference>
<sequence>MDMTRNYFELFDLQPGFELDLGLLSERYRELQKQWHPDRFAHLSERERRLSVQYTAHLNEAFQSLKSPLRRAQYLLLLQGRDTHGESGAQLDPMFLMEQMELRERLSEVAEQDDPEAELEQLQQEAEQALRELRAEFVSLYTGGDLEGAERTVRKMQFATKLETEIEALEDRLFDD</sequence>
<evidence type="ECO:0000256" key="4">
    <source>
        <dbReference type="HAMAP-Rule" id="MF_00682"/>
    </source>
</evidence>
<name>A0A4R1GG26_9GAMM</name>
<dbReference type="SUPFAM" id="SSF46565">
    <property type="entry name" value="Chaperone J-domain"/>
    <property type="match status" value="1"/>
</dbReference>
<dbReference type="RefSeq" id="WP_132292789.1">
    <property type="nucleotide sequence ID" value="NZ_SMFU01000009.1"/>
</dbReference>
<evidence type="ECO:0000256" key="5">
    <source>
        <dbReference type="SAM" id="Coils"/>
    </source>
</evidence>
<dbReference type="GO" id="GO:0006457">
    <property type="term" value="P:protein folding"/>
    <property type="evidence" value="ECO:0007669"/>
    <property type="project" value="UniProtKB-UniRule"/>
</dbReference>
<dbReference type="PROSITE" id="PS50076">
    <property type="entry name" value="DNAJ_2"/>
    <property type="match status" value="1"/>
</dbReference>
<evidence type="ECO:0000313" key="8">
    <source>
        <dbReference type="Proteomes" id="UP000294546"/>
    </source>
</evidence>
<comment type="function">
    <text evidence="3 4">Co-chaperone involved in the maturation of iron-sulfur cluster-containing proteins. Seems to help targeting proteins to be folded toward HscA.</text>
</comment>
<dbReference type="AlphaFoldDB" id="A0A4R1GG26"/>
<dbReference type="Pfam" id="PF07743">
    <property type="entry name" value="HSCB_C"/>
    <property type="match status" value="1"/>
</dbReference>
<evidence type="ECO:0000313" key="7">
    <source>
        <dbReference type="EMBL" id="TCK05595.1"/>
    </source>
</evidence>
<dbReference type="OrthoDB" id="287587at2"/>
<feature type="domain" description="J" evidence="6">
    <location>
        <begin position="6"/>
        <end position="78"/>
    </location>
</feature>
<dbReference type="CDD" id="cd06257">
    <property type="entry name" value="DnaJ"/>
    <property type="match status" value="1"/>
</dbReference>
<dbReference type="HAMAP" id="MF_00682">
    <property type="entry name" value="HscB"/>
    <property type="match status" value="1"/>
</dbReference>
<comment type="subunit">
    <text evidence="4">Interacts with HscA and stimulates its ATPase activity.</text>
</comment>
<dbReference type="EMBL" id="SMFU01000009">
    <property type="protein sequence ID" value="TCK05595.1"/>
    <property type="molecule type" value="Genomic_DNA"/>
</dbReference>
<reference evidence="7 8" key="1">
    <citation type="submission" date="2019-03" db="EMBL/GenBank/DDBJ databases">
        <title>Genomic Encyclopedia of Archaeal and Bacterial Type Strains, Phase II (KMG-II): from individual species to whole genera.</title>
        <authorList>
            <person name="Goeker M."/>
        </authorList>
    </citation>
    <scope>NUCLEOTIDE SEQUENCE [LARGE SCALE GENOMIC DNA]</scope>
    <source>
        <strain evidence="7 8">DSM 27697</strain>
    </source>
</reference>
<comment type="similarity">
    <text evidence="1 4">Belongs to the HscB family.</text>
</comment>
<evidence type="ECO:0000256" key="2">
    <source>
        <dbReference type="ARBA" id="ARBA00023186"/>
    </source>
</evidence>
<accession>A0A4R1GG26</accession>
<protein>
    <recommendedName>
        <fullName evidence="4">Co-chaperone protein HscB homolog</fullName>
    </recommendedName>
</protein>
<keyword evidence="5" id="KW-0175">Coiled coil</keyword>
<keyword evidence="8" id="KW-1185">Reference proteome</keyword>
<dbReference type="Gene3D" id="1.20.1280.20">
    <property type="entry name" value="HscB, C-terminal domain"/>
    <property type="match status" value="1"/>
</dbReference>
<dbReference type="PANTHER" id="PTHR14021">
    <property type="entry name" value="IRON-SULFUR CLUSTER CO-CHAPERONE PROTEIN HSCB"/>
    <property type="match status" value="1"/>
</dbReference>